<dbReference type="HOGENOM" id="CLU_1222229_0_0_1"/>
<feature type="non-terminal residue" evidence="9">
    <location>
        <position position="227"/>
    </location>
</feature>
<dbReference type="PANTHER" id="PTHR12383">
    <property type="entry name" value="PROTEASE FAMILY S26 MITOCHONDRIAL INNER MEMBRANE PROTEASE-RELATED"/>
    <property type="match status" value="1"/>
</dbReference>
<evidence type="ECO:0000259" key="8">
    <source>
        <dbReference type="Pfam" id="PF10502"/>
    </source>
</evidence>
<feature type="active site" evidence="7">
    <location>
        <position position="48"/>
    </location>
</feature>
<feature type="domain" description="Peptidase S26" evidence="8">
    <location>
        <begin position="117"/>
        <end position="157"/>
    </location>
</feature>
<name>F8P867_SERL9</name>
<dbReference type="Pfam" id="PF10502">
    <property type="entry name" value="Peptidase_S26"/>
    <property type="match status" value="2"/>
</dbReference>
<keyword evidence="3" id="KW-0378">Hydrolase</keyword>
<evidence type="ECO:0000256" key="5">
    <source>
        <dbReference type="ARBA" id="ARBA00023136"/>
    </source>
</evidence>
<organism>
    <name type="scientific">Serpula lacrymans var. lacrymans (strain S7.9)</name>
    <name type="common">Dry rot fungus</name>
    <dbReference type="NCBI Taxonomy" id="578457"/>
    <lineage>
        <taxon>Eukaryota</taxon>
        <taxon>Fungi</taxon>
        <taxon>Dikarya</taxon>
        <taxon>Basidiomycota</taxon>
        <taxon>Agaricomycotina</taxon>
        <taxon>Agaricomycetes</taxon>
        <taxon>Agaricomycetidae</taxon>
        <taxon>Boletales</taxon>
        <taxon>Coniophorineae</taxon>
        <taxon>Serpulaceae</taxon>
        <taxon>Serpula</taxon>
    </lineage>
</organism>
<comment type="similarity">
    <text evidence="6">Belongs to the peptidase S26 family. IMP1 subfamily.</text>
</comment>
<dbReference type="RefSeq" id="XP_007322590.1">
    <property type="nucleotide sequence ID" value="XM_007322528.1"/>
</dbReference>
<dbReference type="GO" id="GO:0004252">
    <property type="term" value="F:serine-type endopeptidase activity"/>
    <property type="evidence" value="ECO:0007669"/>
    <property type="project" value="InterPro"/>
</dbReference>
<dbReference type="InterPro" id="IPR000223">
    <property type="entry name" value="Pept_S26A_signal_pept_1"/>
</dbReference>
<dbReference type="SUPFAM" id="SSF51306">
    <property type="entry name" value="LexA/Signal peptidase"/>
    <property type="match status" value="1"/>
</dbReference>
<dbReference type="KEGG" id="sla:SERLADRAFT_358041"/>
<dbReference type="EMBL" id="GL945440">
    <property type="protein sequence ID" value="EGO20624.1"/>
    <property type="molecule type" value="Genomic_DNA"/>
</dbReference>
<dbReference type="GO" id="GO:0006465">
    <property type="term" value="P:signal peptide processing"/>
    <property type="evidence" value="ECO:0007669"/>
    <property type="project" value="InterPro"/>
</dbReference>
<evidence type="ECO:0000256" key="1">
    <source>
        <dbReference type="ARBA" id="ARBA00004273"/>
    </source>
</evidence>
<dbReference type="CDD" id="cd06530">
    <property type="entry name" value="S26_SPase_I"/>
    <property type="match status" value="1"/>
</dbReference>
<dbReference type="InterPro" id="IPR052064">
    <property type="entry name" value="Mito_IMP1_subunit"/>
</dbReference>
<dbReference type="PRINTS" id="PR00727">
    <property type="entry name" value="LEADERPTASE"/>
</dbReference>
<dbReference type="AlphaFoldDB" id="F8P867"/>
<evidence type="ECO:0000313" key="9">
    <source>
        <dbReference type="EMBL" id="EGO20624.1"/>
    </source>
</evidence>
<dbReference type="OrthoDB" id="308440at2759"/>
<dbReference type="InterPro" id="IPR019757">
    <property type="entry name" value="Pept_S26A_signal_pept_1_Lys-AS"/>
</dbReference>
<dbReference type="Gene3D" id="2.10.109.10">
    <property type="entry name" value="Umud Fragment, subunit A"/>
    <property type="match status" value="1"/>
</dbReference>
<evidence type="ECO:0000256" key="4">
    <source>
        <dbReference type="ARBA" id="ARBA00023128"/>
    </source>
</evidence>
<dbReference type="GeneID" id="18809594"/>
<evidence type="ECO:0000256" key="7">
    <source>
        <dbReference type="PIRSR" id="PIRSR600223-1"/>
    </source>
</evidence>
<reference evidence="9" key="1">
    <citation type="submission" date="2011-04" db="EMBL/GenBank/DDBJ databases">
        <title>Evolution of plant cell wall degrading machinery underlies the functional diversity of forest fungi.</title>
        <authorList>
            <consortium name="US DOE Joint Genome Institute (JGI-PGF)"/>
            <person name="Eastwood D.C."/>
            <person name="Floudas D."/>
            <person name="Binder M."/>
            <person name="Majcherczyk A."/>
            <person name="Schneider P."/>
            <person name="Aerts A."/>
            <person name="Asiegbu F.O."/>
            <person name="Baker S.E."/>
            <person name="Barry K."/>
            <person name="Bendiksby M."/>
            <person name="Blumentritt M."/>
            <person name="Coutinho P.M."/>
            <person name="Cullen D."/>
            <person name="Cullen D."/>
            <person name="Gathman A."/>
            <person name="Goodell B."/>
            <person name="Henrissat B."/>
            <person name="Ihrmark K."/>
            <person name="Kauserud H."/>
            <person name="Kohler A."/>
            <person name="LaButti K."/>
            <person name="Lapidus A."/>
            <person name="Lavin J.L."/>
            <person name="Lee Y.-H."/>
            <person name="Lindquist E."/>
            <person name="Lilly W."/>
            <person name="Lucas S."/>
            <person name="Morin E."/>
            <person name="Murat C."/>
            <person name="Oguiza J.A."/>
            <person name="Park J."/>
            <person name="Pisabarro A.G."/>
            <person name="Riley R."/>
            <person name="Rosling A."/>
            <person name="Salamov A."/>
            <person name="Schmidt O."/>
            <person name="Schmutz J."/>
            <person name="Skrede I."/>
            <person name="Stenlid J."/>
            <person name="Wiebenga A."/>
            <person name="Xie X."/>
            <person name="Kues U."/>
            <person name="Hibbett D.S."/>
            <person name="Hoffmeister D."/>
            <person name="Hogberg N."/>
            <person name="Martin F."/>
            <person name="Grigoriev I.V."/>
            <person name="Watkinson S.C."/>
        </authorList>
    </citation>
    <scope>NUCLEOTIDE SEQUENCE</scope>
    <source>
        <strain evidence="9">S7.9</strain>
    </source>
</reference>
<feature type="active site" evidence="7">
    <location>
        <position position="94"/>
    </location>
</feature>
<dbReference type="PROSITE" id="PS00760">
    <property type="entry name" value="SPASE_I_2"/>
    <property type="match status" value="1"/>
</dbReference>
<dbReference type="Proteomes" id="UP000008064">
    <property type="component" value="Unassembled WGS sequence"/>
</dbReference>
<evidence type="ECO:0000256" key="6">
    <source>
        <dbReference type="ARBA" id="ARBA00038445"/>
    </source>
</evidence>
<keyword evidence="4" id="KW-0496">Mitochondrion</keyword>
<accession>F8P867</accession>
<feature type="domain" description="Peptidase S26" evidence="8">
    <location>
        <begin position="25"/>
        <end position="107"/>
    </location>
</feature>
<dbReference type="InterPro" id="IPR036286">
    <property type="entry name" value="LexA/Signal_pep-like_sf"/>
</dbReference>
<protein>
    <recommendedName>
        <fullName evidence="8">Peptidase S26 domain-containing protein</fullName>
    </recommendedName>
</protein>
<sequence>MFPRSWQGKLSPLLRDLGIGGLHVVNFACAVHLFQEYVGSPCWMEGPSMLPTLAASGQVVFERMVPHRLLSDRISRGDLVTFRSPINPSRIVCKRLIGLPGDVICVDPSGLKAPSTEHVIIPKGHVWLAGDNAAVSTDSRDYGPVSMALIRGRITAIVGFMLRMVFWIIMTRGVPDISQERLQSLQARYWCRIHRRMTCINSGVWRRTSCEILRYFEFRSIQAPRYF</sequence>
<comment type="subcellular location">
    <subcellularLocation>
        <location evidence="1">Mitochondrion inner membrane</location>
    </subcellularLocation>
</comment>
<keyword evidence="2" id="KW-0999">Mitochondrion inner membrane</keyword>
<dbReference type="PANTHER" id="PTHR12383:SF16">
    <property type="entry name" value="MITOCHONDRIAL INNER MEMBRANE PROTEASE SUBUNIT 1"/>
    <property type="match status" value="1"/>
</dbReference>
<evidence type="ECO:0000256" key="3">
    <source>
        <dbReference type="ARBA" id="ARBA00022801"/>
    </source>
</evidence>
<proteinExistence type="inferred from homology"/>
<dbReference type="GO" id="GO:0006627">
    <property type="term" value="P:protein processing involved in protein targeting to mitochondrion"/>
    <property type="evidence" value="ECO:0007669"/>
    <property type="project" value="TreeGrafter"/>
</dbReference>
<dbReference type="GO" id="GO:0042720">
    <property type="term" value="C:mitochondrial inner membrane peptidase complex"/>
    <property type="evidence" value="ECO:0007669"/>
    <property type="project" value="TreeGrafter"/>
</dbReference>
<gene>
    <name evidence="9" type="ORF">SERLADRAFT_358041</name>
</gene>
<dbReference type="InterPro" id="IPR019533">
    <property type="entry name" value="Peptidase_S26"/>
</dbReference>
<evidence type="ECO:0000256" key="2">
    <source>
        <dbReference type="ARBA" id="ARBA00022792"/>
    </source>
</evidence>
<keyword evidence="5" id="KW-0472">Membrane</keyword>